<dbReference type="Proteomes" id="UP001595616">
    <property type="component" value="Unassembled WGS sequence"/>
</dbReference>
<dbReference type="RefSeq" id="WP_379835178.1">
    <property type="nucleotide sequence ID" value="NZ_JBHRYQ010000001.1"/>
</dbReference>
<proteinExistence type="predicted"/>
<gene>
    <name evidence="1" type="ORF">ACFOOI_03640</name>
</gene>
<keyword evidence="1" id="KW-0238">DNA-binding</keyword>
<organism evidence="1 2">
    <name type="scientific">Lacihabitans lacunae</name>
    <dbReference type="NCBI Taxonomy" id="1028214"/>
    <lineage>
        <taxon>Bacteria</taxon>
        <taxon>Pseudomonadati</taxon>
        <taxon>Bacteroidota</taxon>
        <taxon>Cytophagia</taxon>
        <taxon>Cytophagales</taxon>
        <taxon>Leadbetterellaceae</taxon>
        <taxon>Lacihabitans</taxon>
    </lineage>
</organism>
<protein>
    <submittedName>
        <fullName evidence="1">VF530 family DNA-binding protein</fullName>
    </submittedName>
</protein>
<reference evidence="2" key="1">
    <citation type="journal article" date="2019" name="Int. J. Syst. Evol. Microbiol.">
        <title>The Global Catalogue of Microorganisms (GCM) 10K type strain sequencing project: providing services to taxonomists for standard genome sequencing and annotation.</title>
        <authorList>
            <consortium name="The Broad Institute Genomics Platform"/>
            <consortium name="The Broad Institute Genome Sequencing Center for Infectious Disease"/>
            <person name="Wu L."/>
            <person name="Ma J."/>
        </authorList>
    </citation>
    <scope>NUCLEOTIDE SEQUENCE [LARGE SCALE GENOMIC DNA]</scope>
    <source>
        <strain evidence="2">CECT 7956</strain>
    </source>
</reference>
<keyword evidence="2" id="KW-1185">Reference proteome</keyword>
<evidence type="ECO:0000313" key="1">
    <source>
        <dbReference type="EMBL" id="MFC3809737.1"/>
    </source>
</evidence>
<evidence type="ECO:0000313" key="2">
    <source>
        <dbReference type="Proteomes" id="UP001595616"/>
    </source>
</evidence>
<name>A0ABV7YUP2_9BACT</name>
<dbReference type="InterPro" id="IPR036361">
    <property type="entry name" value="SAP_dom_sf"/>
</dbReference>
<dbReference type="EMBL" id="JBHRYQ010000001">
    <property type="protein sequence ID" value="MFC3809737.1"/>
    <property type="molecule type" value="Genomic_DNA"/>
</dbReference>
<dbReference type="Pfam" id="PF09905">
    <property type="entry name" value="VF530"/>
    <property type="match status" value="1"/>
</dbReference>
<dbReference type="GO" id="GO:0003677">
    <property type="term" value="F:DNA binding"/>
    <property type="evidence" value="ECO:0007669"/>
    <property type="project" value="UniProtKB-KW"/>
</dbReference>
<accession>A0ABV7YUP2</accession>
<dbReference type="Gene3D" id="1.10.720.30">
    <property type="entry name" value="SAP domain"/>
    <property type="match status" value="1"/>
</dbReference>
<sequence length="72" mass="8411">MNNTDPLHGITLKRILEELHTKIGWQGLYASVKVNCFHSNPTMNSSLNFLRKTEWARVKVENLYKKLILKID</sequence>
<comment type="caution">
    <text evidence="1">The sequence shown here is derived from an EMBL/GenBank/DDBJ whole genome shotgun (WGS) entry which is preliminary data.</text>
</comment>
<dbReference type="InterPro" id="IPR018668">
    <property type="entry name" value="DNA-binding_VF530-like"/>
</dbReference>